<evidence type="ECO:0008006" key="4">
    <source>
        <dbReference type="Google" id="ProtNLM"/>
    </source>
</evidence>
<evidence type="ECO:0000313" key="3">
    <source>
        <dbReference type="Proteomes" id="UP000239711"/>
    </source>
</evidence>
<comment type="caution">
    <text evidence="2">The sequence shown here is derived from an EMBL/GenBank/DDBJ whole genome shotgun (WGS) entry which is preliminary data.</text>
</comment>
<organism evidence="2 3">
    <name type="scientific">Sphingobacterium haloxyli</name>
    <dbReference type="NCBI Taxonomy" id="2100533"/>
    <lineage>
        <taxon>Bacteria</taxon>
        <taxon>Pseudomonadati</taxon>
        <taxon>Bacteroidota</taxon>
        <taxon>Sphingobacteriia</taxon>
        <taxon>Sphingobacteriales</taxon>
        <taxon>Sphingobacteriaceae</taxon>
        <taxon>Sphingobacterium</taxon>
    </lineage>
</organism>
<dbReference type="OrthoDB" id="709705at2"/>
<dbReference type="PROSITE" id="PS51257">
    <property type="entry name" value="PROKAR_LIPOPROTEIN"/>
    <property type="match status" value="1"/>
</dbReference>
<dbReference type="Proteomes" id="UP000239711">
    <property type="component" value="Unassembled WGS sequence"/>
</dbReference>
<feature type="signal peptide" evidence="1">
    <location>
        <begin position="1"/>
        <end position="22"/>
    </location>
</feature>
<name>A0A2S9ITE9_9SPHI</name>
<dbReference type="AlphaFoldDB" id="A0A2S9ITE9"/>
<proteinExistence type="predicted"/>
<keyword evidence="1" id="KW-0732">Signal</keyword>
<reference evidence="2 3" key="1">
    <citation type="submission" date="2018-02" db="EMBL/GenBank/DDBJ databases">
        <title>The draft genome of Sphingobacterium sp. 5JN-11.</title>
        <authorList>
            <person name="Liu L."/>
            <person name="Li L."/>
            <person name="Liang L."/>
            <person name="Zhang X."/>
            <person name="Wang T."/>
        </authorList>
    </citation>
    <scope>NUCLEOTIDE SEQUENCE [LARGE SCALE GENOMIC DNA]</scope>
    <source>
        <strain evidence="2 3">5JN-11</strain>
    </source>
</reference>
<evidence type="ECO:0000313" key="2">
    <source>
        <dbReference type="EMBL" id="PRD43781.1"/>
    </source>
</evidence>
<dbReference type="RefSeq" id="WP_105718739.1">
    <property type="nucleotide sequence ID" value="NZ_PVBQ01000034.1"/>
</dbReference>
<sequence>MNFKIIIICFLACMVASCLSNGDSNKATEKKLELKLDLPELSYGDSLALNQVLSELDKNYNFRNLLNKSGINILYVRNLHDSVFFDFSIFYKEYLGIFLEETTKIKKKGFIRNKGYLLFVFDEIGLFDEKKIKETVDFGIQESEYPILYEPLLYRYYLEKKEGRLKFVEESWF</sequence>
<keyword evidence="3" id="KW-1185">Reference proteome</keyword>
<gene>
    <name evidence="2" type="ORF">C5745_19745</name>
</gene>
<protein>
    <recommendedName>
        <fullName evidence="4">Lipoprotein</fullName>
    </recommendedName>
</protein>
<accession>A0A2S9ITE9</accession>
<feature type="chain" id="PRO_5015462550" description="Lipoprotein" evidence="1">
    <location>
        <begin position="23"/>
        <end position="173"/>
    </location>
</feature>
<dbReference type="EMBL" id="PVBQ01000034">
    <property type="protein sequence ID" value="PRD43781.1"/>
    <property type="molecule type" value="Genomic_DNA"/>
</dbReference>
<evidence type="ECO:0000256" key="1">
    <source>
        <dbReference type="SAM" id="SignalP"/>
    </source>
</evidence>